<organism evidence="6 7">
    <name type="scientific">Agrobacterium larrymoorei</name>
    <dbReference type="NCBI Taxonomy" id="160699"/>
    <lineage>
        <taxon>Bacteria</taxon>
        <taxon>Pseudomonadati</taxon>
        <taxon>Pseudomonadota</taxon>
        <taxon>Alphaproteobacteria</taxon>
        <taxon>Hyphomicrobiales</taxon>
        <taxon>Rhizobiaceae</taxon>
        <taxon>Rhizobium/Agrobacterium group</taxon>
        <taxon>Agrobacterium</taxon>
    </lineage>
</organism>
<keyword evidence="2 6" id="KW-0238">DNA-binding</keyword>
<keyword evidence="3" id="KW-0804">Transcription</keyword>
<comment type="caution">
    <text evidence="6">The sequence shown here is derived from an EMBL/GenBank/DDBJ whole genome shotgun (WGS) entry which is preliminary data.</text>
</comment>
<dbReference type="InterPro" id="IPR036390">
    <property type="entry name" value="WH_DNA-bd_sf"/>
</dbReference>
<evidence type="ECO:0000256" key="1">
    <source>
        <dbReference type="ARBA" id="ARBA00023015"/>
    </source>
</evidence>
<evidence type="ECO:0000256" key="2">
    <source>
        <dbReference type="ARBA" id="ARBA00023125"/>
    </source>
</evidence>
<dbReference type="PANTHER" id="PTHR42756:SF1">
    <property type="entry name" value="TRANSCRIPTIONAL REPRESSOR OF EMRAB OPERON"/>
    <property type="match status" value="1"/>
</dbReference>
<dbReference type="RefSeq" id="WP_306927420.1">
    <property type="nucleotide sequence ID" value="NZ_JAUTBL010000001.1"/>
</dbReference>
<dbReference type="Proteomes" id="UP001224781">
    <property type="component" value="Unassembled WGS sequence"/>
</dbReference>
<keyword evidence="7" id="KW-1185">Reference proteome</keyword>
<reference evidence="6 7" key="1">
    <citation type="submission" date="2023-07" db="EMBL/GenBank/DDBJ databases">
        <title>Functional and genomic diversity of the sorghum phyllosphere microbiome.</title>
        <authorList>
            <person name="Shade A."/>
        </authorList>
    </citation>
    <scope>NUCLEOTIDE SEQUENCE [LARGE SCALE GENOMIC DNA]</scope>
    <source>
        <strain evidence="6 7">SORGH_AS_1126</strain>
    </source>
</reference>
<evidence type="ECO:0000259" key="5">
    <source>
        <dbReference type="PROSITE" id="PS50995"/>
    </source>
</evidence>
<gene>
    <name evidence="6" type="ORF">QE408_000009</name>
</gene>
<name>A0ABU0UDB0_9HYPH</name>
<evidence type="ECO:0000313" key="7">
    <source>
        <dbReference type="Proteomes" id="UP001224781"/>
    </source>
</evidence>
<dbReference type="PANTHER" id="PTHR42756">
    <property type="entry name" value="TRANSCRIPTIONAL REGULATOR, MARR"/>
    <property type="match status" value="1"/>
</dbReference>
<evidence type="ECO:0000256" key="3">
    <source>
        <dbReference type="ARBA" id="ARBA00023163"/>
    </source>
</evidence>
<dbReference type="SUPFAM" id="SSF46785">
    <property type="entry name" value="Winged helix' DNA-binding domain"/>
    <property type="match status" value="1"/>
</dbReference>
<dbReference type="InterPro" id="IPR036388">
    <property type="entry name" value="WH-like_DNA-bd_sf"/>
</dbReference>
<evidence type="ECO:0000313" key="6">
    <source>
        <dbReference type="EMBL" id="MDQ1182887.1"/>
    </source>
</evidence>
<proteinExistence type="predicted"/>
<protein>
    <submittedName>
        <fullName evidence="6">DNA-binding MarR family transcriptional regulator</fullName>
    </submittedName>
</protein>
<feature type="domain" description="HTH marR-type" evidence="5">
    <location>
        <begin position="1"/>
        <end position="132"/>
    </location>
</feature>
<keyword evidence="1" id="KW-0805">Transcription regulation</keyword>
<dbReference type="Gene3D" id="1.10.10.10">
    <property type="entry name" value="Winged helix-like DNA-binding domain superfamily/Winged helix DNA-binding domain"/>
    <property type="match status" value="1"/>
</dbReference>
<dbReference type="SMART" id="SM00347">
    <property type="entry name" value="HTH_MARR"/>
    <property type="match status" value="1"/>
</dbReference>
<dbReference type="GO" id="GO:0003677">
    <property type="term" value="F:DNA binding"/>
    <property type="evidence" value="ECO:0007669"/>
    <property type="project" value="UniProtKB-KW"/>
</dbReference>
<dbReference type="InterPro" id="IPR000835">
    <property type="entry name" value="HTH_MarR-typ"/>
</dbReference>
<feature type="region of interest" description="Disordered" evidence="4">
    <location>
        <begin position="134"/>
        <end position="159"/>
    </location>
</feature>
<accession>A0ABU0UDB0</accession>
<dbReference type="Pfam" id="PF12802">
    <property type="entry name" value="MarR_2"/>
    <property type="match status" value="1"/>
</dbReference>
<dbReference type="PROSITE" id="PS50995">
    <property type="entry name" value="HTH_MARR_2"/>
    <property type="match status" value="1"/>
</dbReference>
<dbReference type="EMBL" id="JAUTBL010000001">
    <property type="protein sequence ID" value="MDQ1182887.1"/>
    <property type="molecule type" value="Genomic_DNA"/>
</dbReference>
<sequence>MQLADLISGVNRQIEQALEGPLKAHGVSLEQYRVFKALAARSGIPMGDLAAQVFVDSPTLTKIVDKMVASADVFRGPDPSDRRRVLVFLSEKGSATFSQLASIGEGVERSFTQSLGAAALNDLSGLLRSVLRESRRPAADKSGGEKSHDTLAFSGSQEV</sequence>
<feature type="compositionally biased region" description="Basic and acidic residues" evidence="4">
    <location>
        <begin position="134"/>
        <end position="149"/>
    </location>
</feature>
<evidence type="ECO:0000256" key="4">
    <source>
        <dbReference type="SAM" id="MobiDB-lite"/>
    </source>
</evidence>